<accession>K1RDN5</accession>
<dbReference type="HOGENOM" id="CLU_2500081_0_0_1"/>
<protein>
    <submittedName>
        <fullName evidence="1">Uncharacterized protein</fullName>
    </submittedName>
</protein>
<dbReference type="AlphaFoldDB" id="K1RDN5"/>
<gene>
    <name evidence="1" type="ORF">CGI_10013346</name>
</gene>
<proteinExistence type="predicted"/>
<organism evidence="1">
    <name type="scientific">Magallana gigas</name>
    <name type="common">Pacific oyster</name>
    <name type="synonym">Crassostrea gigas</name>
    <dbReference type="NCBI Taxonomy" id="29159"/>
    <lineage>
        <taxon>Eukaryota</taxon>
        <taxon>Metazoa</taxon>
        <taxon>Spiralia</taxon>
        <taxon>Lophotrochozoa</taxon>
        <taxon>Mollusca</taxon>
        <taxon>Bivalvia</taxon>
        <taxon>Autobranchia</taxon>
        <taxon>Pteriomorphia</taxon>
        <taxon>Ostreida</taxon>
        <taxon>Ostreoidea</taxon>
        <taxon>Ostreidae</taxon>
        <taxon>Magallana</taxon>
    </lineage>
</organism>
<reference evidence="1" key="1">
    <citation type="journal article" date="2012" name="Nature">
        <title>The oyster genome reveals stress adaptation and complexity of shell formation.</title>
        <authorList>
            <person name="Zhang G."/>
            <person name="Fang X."/>
            <person name="Guo X."/>
            <person name="Li L."/>
            <person name="Luo R."/>
            <person name="Xu F."/>
            <person name="Yang P."/>
            <person name="Zhang L."/>
            <person name="Wang X."/>
            <person name="Qi H."/>
            <person name="Xiong Z."/>
            <person name="Que H."/>
            <person name="Xie Y."/>
            <person name="Holland P.W."/>
            <person name="Paps J."/>
            <person name="Zhu Y."/>
            <person name="Wu F."/>
            <person name="Chen Y."/>
            <person name="Wang J."/>
            <person name="Peng C."/>
            <person name="Meng J."/>
            <person name="Yang L."/>
            <person name="Liu J."/>
            <person name="Wen B."/>
            <person name="Zhang N."/>
            <person name="Huang Z."/>
            <person name="Zhu Q."/>
            <person name="Feng Y."/>
            <person name="Mount A."/>
            <person name="Hedgecock D."/>
            <person name="Xu Z."/>
            <person name="Liu Y."/>
            <person name="Domazet-Loso T."/>
            <person name="Du Y."/>
            <person name="Sun X."/>
            <person name="Zhang S."/>
            <person name="Liu B."/>
            <person name="Cheng P."/>
            <person name="Jiang X."/>
            <person name="Li J."/>
            <person name="Fan D."/>
            <person name="Wang W."/>
            <person name="Fu W."/>
            <person name="Wang T."/>
            <person name="Wang B."/>
            <person name="Zhang J."/>
            <person name="Peng Z."/>
            <person name="Li Y."/>
            <person name="Li N."/>
            <person name="Wang J."/>
            <person name="Chen M."/>
            <person name="He Y."/>
            <person name="Tan F."/>
            <person name="Song X."/>
            <person name="Zheng Q."/>
            <person name="Huang R."/>
            <person name="Yang H."/>
            <person name="Du X."/>
            <person name="Chen L."/>
            <person name="Yang M."/>
            <person name="Gaffney P.M."/>
            <person name="Wang S."/>
            <person name="Luo L."/>
            <person name="She Z."/>
            <person name="Ming Y."/>
            <person name="Huang W."/>
            <person name="Zhang S."/>
            <person name="Huang B."/>
            <person name="Zhang Y."/>
            <person name="Qu T."/>
            <person name="Ni P."/>
            <person name="Miao G."/>
            <person name="Wang J."/>
            <person name="Wang Q."/>
            <person name="Steinberg C.E."/>
            <person name="Wang H."/>
            <person name="Li N."/>
            <person name="Qian L."/>
            <person name="Zhang G."/>
            <person name="Li Y."/>
            <person name="Yang H."/>
            <person name="Liu X."/>
            <person name="Wang J."/>
            <person name="Yin Y."/>
            <person name="Wang J."/>
        </authorList>
    </citation>
    <scope>NUCLEOTIDE SEQUENCE [LARGE SCALE GENOMIC DNA]</scope>
    <source>
        <strain evidence="1">05x7-T-G4-1.051#20</strain>
    </source>
</reference>
<dbReference type="EMBL" id="JH818754">
    <property type="protein sequence ID" value="EKC39410.1"/>
    <property type="molecule type" value="Genomic_DNA"/>
</dbReference>
<evidence type="ECO:0000313" key="1">
    <source>
        <dbReference type="EMBL" id="EKC39410.1"/>
    </source>
</evidence>
<sequence length="86" mass="9097">MLCSPNGRTGGVDKIIEAGGLGAAVGTGGKAPGSFWVFVYFEGWETFINSEYFVGLDAVTWNEAKRLAGRNRPSGRGKMGVAVDQL</sequence>
<name>K1RDN5_MAGGI</name>
<dbReference type="InParanoid" id="K1RDN5"/>